<keyword evidence="5" id="KW-1185">Reference proteome</keyword>
<dbReference type="Pfam" id="PF01547">
    <property type="entry name" value="SBP_bac_1"/>
    <property type="match status" value="1"/>
</dbReference>
<dbReference type="GO" id="GO:0042956">
    <property type="term" value="P:maltodextrin transmembrane transport"/>
    <property type="evidence" value="ECO:0007669"/>
    <property type="project" value="TreeGrafter"/>
</dbReference>
<dbReference type="InterPro" id="IPR006059">
    <property type="entry name" value="SBP"/>
</dbReference>
<comment type="similarity">
    <text evidence="1">Belongs to the bacterial solute-binding protein 1 family.</text>
</comment>
<dbReference type="PANTHER" id="PTHR30061">
    <property type="entry name" value="MALTOSE-BINDING PERIPLASMIC PROTEIN"/>
    <property type="match status" value="1"/>
</dbReference>
<dbReference type="Gene3D" id="3.40.190.10">
    <property type="entry name" value="Periplasmic binding protein-like II"/>
    <property type="match status" value="1"/>
</dbReference>
<dbReference type="GO" id="GO:0055052">
    <property type="term" value="C:ATP-binding cassette (ABC) transporter complex, substrate-binding subunit-containing"/>
    <property type="evidence" value="ECO:0007669"/>
    <property type="project" value="TreeGrafter"/>
</dbReference>
<evidence type="ECO:0000313" key="4">
    <source>
        <dbReference type="EMBL" id="NEE02640.1"/>
    </source>
</evidence>
<dbReference type="EMBL" id="JAAGOA010000016">
    <property type="protein sequence ID" value="NEE02640.1"/>
    <property type="molecule type" value="Genomic_DNA"/>
</dbReference>
<name>A0A6L9SF29_9ACTN</name>
<evidence type="ECO:0000256" key="2">
    <source>
        <dbReference type="ARBA" id="ARBA00022448"/>
    </source>
</evidence>
<keyword evidence="3" id="KW-0732">Signal</keyword>
<sequence length="440" mass="47660">MRASTRSYSSRAALTGVAATALLLGACGIGGGDDDESTDTTDAGDSEDAELSGEITFQTWNLQGGYEDYFNGLVADFEEQHPDTTINWIDQPPEGYQDKLSADAAAGTLPDVIDIGPEAAYTLASADMLLDLSQADPEAEQQYLPKSWEAMTFAGLGGGTYGYPWYLNTGPSFFNTELFDECGLDSSNLPTTFDELFDQAATMAEECPNTPMIGRMPAIETFGMYGVELMNDDGTEFTFNNPAGVELVQKYKDLYEAGGLTEDSLNEQQTGELEGFKSGHLGWLPGSSYTLQDLKETAPDVYENVAMGPLIANAAPNMYIQSIAVNAQSDNEDLAIEFARFVTNVDNQFAFSQQAAIFPSADGALDDPFFTEADDTDESRVRVEAAQQVEQAEVYWPPAFSSQSADYMREQIALAIQGDKSPQEALDESVAYANERLGSE</sequence>
<organism evidence="4 5">
    <name type="scientific">Phytoactinopolyspora halotolerans</name>
    <dbReference type="NCBI Taxonomy" id="1981512"/>
    <lineage>
        <taxon>Bacteria</taxon>
        <taxon>Bacillati</taxon>
        <taxon>Actinomycetota</taxon>
        <taxon>Actinomycetes</taxon>
        <taxon>Jiangellales</taxon>
        <taxon>Jiangellaceae</taxon>
        <taxon>Phytoactinopolyspora</taxon>
    </lineage>
</organism>
<proteinExistence type="inferred from homology"/>
<dbReference type="CDD" id="cd13585">
    <property type="entry name" value="PBP2_TMBP_like"/>
    <property type="match status" value="1"/>
</dbReference>
<protein>
    <submittedName>
        <fullName evidence="4">Sugar ABC transporter substrate-binding protein</fullName>
    </submittedName>
</protein>
<dbReference type="GO" id="GO:1901982">
    <property type="term" value="F:maltose binding"/>
    <property type="evidence" value="ECO:0007669"/>
    <property type="project" value="TreeGrafter"/>
</dbReference>
<accession>A0A6L9SF29</accession>
<evidence type="ECO:0000256" key="1">
    <source>
        <dbReference type="ARBA" id="ARBA00008520"/>
    </source>
</evidence>
<dbReference type="SUPFAM" id="SSF53850">
    <property type="entry name" value="Periplasmic binding protein-like II"/>
    <property type="match status" value="1"/>
</dbReference>
<comment type="caution">
    <text evidence="4">The sequence shown here is derived from an EMBL/GenBank/DDBJ whole genome shotgun (WGS) entry which is preliminary data.</text>
</comment>
<dbReference type="GO" id="GO:0015768">
    <property type="term" value="P:maltose transport"/>
    <property type="evidence" value="ECO:0007669"/>
    <property type="project" value="TreeGrafter"/>
</dbReference>
<gene>
    <name evidence="4" type="ORF">G1H10_20960</name>
</gene>
<dbReference type="PROSITE" id="PS51257">
    <property type="entry name" value="PROKAR_LIPOPROTEIN"/>
    <property type="match status" value="1"/>
</dbReference>
<evidence type="ECO:0000313" key="5">
    <source>
        <dbReference type="Proteomes" id="UP000475214"/>
    </source>
</evidence>
<evidence type="ECO:0000256" key="3">
    <source>
        <dbReference type="ARBA" id="ARBA00022729"/>
    </source>
</evidence>
<dbReference type="PANTHER" id="PTHR30061:SF50">
    <property type="entry name" value="MALTOSE_MALTODEXTRIN-BINDING PERIPLASMIC PROTEIN"/>
    <property type="match status" value="1"/>
</dbReference>
<dbReference type="Proteomes" id="UP000475214">
    <property type="component" value="Unassembled WGS sequence"/>
</dbReference>
<dbReference type="AlphaFoldDB" id="A0A6L9SF29"/>
<reference evidence="4 5" key="1">
    <citation type="submission" date="2020-02" db="EMBL/GenBank/DDBJ databases">
        <authorList>
            <person name="Li X.-J."/>
            <person name="Han X.-M."/>
        </authorList>
    </citation>
    <scope>NUCLEOTIDE SEQUENCE [LARGE SCALE GENOMIC DNA]</scope>
    <source>
        <strain evidence="4 5">CCTCC AB 2017055</strain>
    </source>
</reference>
<keyword evidence="2" id="KW-0813">Transport</keyword>